<evidence type="ECO:0000313" key="2">
    <source>
        <dbReference type="EMBL" id="ATG55311.1"/>
    </source>
</evidence>
<organism evidence="2 3">
    <name type="scientific">Brachybacterium ginsengisoli</name>
    <dbReference type="NCBI Taxonomy" id="1331682"/>
    <lineage>
        <taxon>Bacteria</taxon>
        <taxon>Bacillati</taxon>
        <taxon>Actinomycetota</taxon>
        <taxon>Actinomycetes</taxon>
        <taxon>Micrococcales</taxon>
        <taxon>Dermabacteraceae</taxon>
        <taxon>Brachybacterium</taxon>
    </lineage>
</organism>
<keyword evidence="1" id="KW-0812">Transmembrane</keyword>
<dbReference type="EMBL" id="CP023564">
    <property type="protein sequence ID" value="ATG55311.1"/>
    <property type="molecule type" value="Genomic_DNA"/>
</dbReference>
<feature type="transmembrane region" description="Helical" evidence="1">
    <location>
        <begin position="75"/>
        <end position="95"/>
    </location>
</feature>
<feature type="transmembrane region" description="Helical" evidence="1">
    <location>
        <begin position="6"/>
        <end position="25"/>
    </location>
</feature>
<gene>
    <name evidence="2" type="ORF">CFK41_11460</name>
</gene>
<evidence type="ECO:0000313" key="3">
    <source>
        <dbReference type="Proteomes" id="UP000217889"/>
    </source>
</evidence>
<name>A0A291GYK9_9MICO</name>
<keyword evidence="3" id="KW-1185">Reference proteome</keyword>
<evidence type="ECO:0000256" key="1">
    <source>
        <dbReference type="SAM" id="Phobius"/>
    </source>
</evidence>
<dbReference type="KEGG" id="bgg:CFK41_11460"/>
<keyword evidence="1" id="KW-1133">Transmembrane helix</keyword>
<keyword evidence="1" id="KW-0472">Membrane</keyword>
<dbReference type="InterPro" id="IPR003425">
    <property type="entry name" value="CCB3/YggT"/>
</dbReference>
<dbReference type="RefSeq" id="WP_096799773.1">
    <property type="nucleotide sequence ID" value="NZ_CP023564.1"/>
</dbReference>
<dbReference type="Pfam" id="PF02325">
    <property type="entry name" value="CCB3_YggT"/>
    <property type="match status" value="1"/>
</dbReference>
<reference evidence="2 3" key="1">
    <citation type="journal article" date="2014" name="Int. J. Syst. Evol. Microbiol.">
        <title>Brachybacterium ginsengisoli sp. nov., isolated from soil of a ginseng field.</title>
        <authorList>
            <person name="Hoang V.A."/>
            <person name="Kim Y.J."/>
            <person name="Nguyen N.L."/>
            <person name="Yang D.C."/>
        </authorList>
    </citation>
    <scope>NUCLEOTIDE SEQUENCE [LARGE SCALE GENOMIC DNA]</scope>
    <source>
        <strain evidence="2 3">DCY80</strain>
    </source>
</reference>
<proteinExistence type="predicted"/>
<dbReference type="GO" id="GO:0016020">
    <property type="term" value="C:membrane"/>
    <property type="evidence" value="ECO:0007669"/>
    <property type="project" value="InterPro"/>
</dbReference>
<dbReference type="AlphaFoldDB" id="A0A291GYK9"/>
<sequence length="96" mass="10773">MQLIAGVLYLAALVYLIVLLARLVLEWIQSYAREYRPTGLVLVLFEVVFTLTDPPVKGLRRLIPPIRLGMVSLDLSLMILLIVGWILLGVLGRFAL</sequence>
<protein>
    <submittedName>
        <fullName evidence="2">YggT family protein</fullName>
    </submittedName>
</protein>
<dbReference type="Proteomes" id="UP000217889">
    <property type="component" value="Chromosome"/>
</dbReference>
<accession>A0A291GYK9</accession>